<protein>
    <submittedName>
        <fullName evidence="5">10312_t:CDS:1</fullName>
    </submittedName>
</protein>
<dbReference type="Gene3D" id="2.120.10.80">
    <property type="entry name" value="Kelch-type beta propeller"/>
    <property type="match status" value="1"/>
</dbReference>
<evidence type="ECO:0000256" key="3">
    <source>
        <dbReference type="SAM" id="SignalP"/>
    </source>
</evidence>
<dbReference type="EMBL" id="CAJVPI010000183">
    <property type="protein sequence ID" value="CAG8496540.1"/>
    <property type="molecule type" value="Genomic_DNA"/>
</dbReference>
<feature type="compositionally biased region" description="Polar residues" evidence="1">
    <location>
        <begin position="362"/>
        <end position="373"/>
    </location>
</feature>
<dbReference type="InterPro" id="IPR011009">
    <property type="entry name" value="Kinase-like_dom_sf"/>
</dbReference>
<organism evidence="5 6">
    <name type="scientific">Paraglomus brasilianum</name>
    <dbReference type="NCBI Taxonomy" id="144538"/>
    <lineage>
        <taxon>Eukaryota</taxon>
        <taxon>Fungi</taxon>
        <taxon>Fungi incertae sedis</taxon>
        <taxon>Mucoromycota</taxon>
        <taxon>Glomeromycotina</taxon>
        <taxon>Glomeromycetes</taxon>
        <taxon>Paraglomerales</taxon>
        <taxon>Paraglomeraceae</taxon>
        <taxon>Paraglomus</taxon>
    </lineage>
</organism>
<keyword evidence="6" id="KW-1185">Reference proteome</keyword>
<dbReference type="InterPro" id="IPR000719">
    <property type="entry name" value="Prot_kinase_dom"/>
</dbReference>
<dbReference type="SUPFAM" id="SSF117281">
    <property type="entry name" value="Kelch motif"/>
    <property type="match status" value="1"/>
</dbReference>
<dbReference type="GO" id="GO:0005524">
    <property type="term" value="F:ATP binding"/>
    <property type="evidence" value="ECO:0007669"/>
    <property type="project" value="InterPro"/>
</dbReference>
<evidence type="ECO:0000256" key="1">
    <source>
        <dbReference type="SAM" id="MobiDB-lite"/>
    </source>
</evidence>
<evidence type="ECO:0000256" key="2">
    <source>
        <dbReference type="SAM" id="Phobius"/>
    </source>
</evidence>
<dbReference type="PROSITE" id="PS50011">
    <property type="entry name" value="PROTEIN_KINASE_DOM"/>
    <property type="match status" value="1"/>
</dbReference>
<dbReference type="Pfam" id="PF00069">
    <property type="entry name" value="Pkinase"/>
    <property type="match status" value="1"/>
</dbReference>
<keyword evidence="3" id="KW-0732">Signal</keyword>
<reference evidence="5" key="1">
    <citation type="submission" date="2021-06" db="EMBL/GenBank/DDBJ databases">
        <authorList>
            <person name="Kallberg Y."/>
            <person name="Tangrot J."/>
            <person name="Rosling A."/>
        </authorList>
    </citation>
    <scope>NUCLEOTIDE SEQUENCE</scope>
    <source>
        <strain evidence="5">BR232B</strain>
    </source>
</reference>
<name>A0A9N9EWG9_9GLOM</name>
<keyword evidence="2" id="KW-0472">Membrane</keyword>
<dbReference type="GO" id="GO:0005634">
    <property type="term" value="C:nucleus"/>
    <property type="evidence" value="ECO:0007669"/>
    <property type="project" value="TreeGrafter"/>
</dbReference>
<dbReference type="GO" id="GO:0004674">
    <property type="term" value="F:protein serine/threonine kinase activity"/>
    <property type="evidence" value="ECO:0007669"/>
    <property type="project" value="TreeGrafter"/>
</dbReference>
<keyword evidence="2" id="KW-1133">Transmembrane helix</keyword>
<dbReference type="SMART" id="SM00220">
    <property type="entry name" value="S_TKc"/>
    <property type="match status" value="1"/>
</dbReference>
<dbReference type="InterPro" id="IPR015915">
    <property type="entry name" value="Kelch-typ_b-propeller"/>
</dbReference>
<proteinExistence type="predicted"/>
<gene>
    <name evidence="5" type="ORF">PBRASI_LOCUS2383</name>
</gene>
<feature type="region of interest" description="Disordered" evidence="1">
    <location>
        <begin position="431"/>
        <end position="450"/>
    </location>
</feature>
<evidence type="ECO:0000313" key="6">
    <source>
        <dbReference type="Proteomes" id="UP000789739"/>
    </source>
</evidence>
<dbReference type="GO" id="GO:0044773">
    <property type="term" value="P:mitotic DNA damage checkpoint signaling"/>
    <property type="evidence" value="ECO:0007669"/>
    <property type="project" value="TreeGrafter"/>
</dbReference>
<comment type="caution">
    <text evidence="5">The sequence shown here is derived from an EMBL/GenBank/DDBJ whole genome shotgun (WGS) entry which is preliminary data.</text>
</comment>
<feature type="chain" id="PRO_5040371277" evidence="3">
    <location>
        <begin position="33"/>
        <end position="767"/>
    </location>
</feature>
<dbReference type="SUPFAM" id="SSF56112">
    <property type="entry name" value="Protein kinase-like (PK-like)"/>
    <property type="match status" value="1"/>
</dbReference>
<dbReference type="Gene3D" id="1.10.510.10">
    <property type="entry name" value="Transferase(Phosphotransferase) domain 1"/>
    <property type="match status" value="1"/>
</dbReference>
<evidence type="ECO:0000313" key="5">
    <source>
        <dbReference type="EMBL" id="CAG8496540.1"/>
    </source>
</evidence>
<keyword evidence="2" id="KW-0812">Transmembrane</keyword>
<dbReference type="Proteomes" id="UP000789739">
    <property type="component" value="Unassembled WGS sequence"/>
</dbReference>
<sequence length="767" mass="85511">MLSSTMHNFNTYPSVFLLSILTFLIFPISSNSQTDPAGPQINYCVFTYNSNFYVFGDEGNNNHPYFVYTNTPFDVTSSPWNFTPVANATKVFRPACSVTSDGILYVTGGVDIDNGKYIVQSIDLKSSILGSRYTRQCLSNQCDFKSIVVKTSSEEVLFIFGGSESNDASILNVRNLTWETVPNGPDASFIDVHAITSFEDNIYIIGTPTKDSGKSILIWAFNIPKRSWFSLDTTVNLFANDQNAYAGIQLINSDDLSFSVWKWNLANNSATFLGTNGYPFAQLADVLIVYNGDYDSLAVFNMTKNAWVIQVNNATGSKSLPNIIGAVGVLVVLVGMGLFLHGRTKNKKKNGEQPAIAETDAASESSIETGSQRDNSEICQLPTLEVSGLQNEHYSFLSDTTINMNSSLIYQSKIEHCSFLSDTTVVSDFSTSPTSHRTVKLNSTPPPPSSRISELYTQYKVTTITFTASPSAQSDAIIFNKYKLSGGMPTYDVKNSDRNSVRRAEDETMHENVAVKFFSNKDSFEREVVMLKHLRSEFVCALRDVFDISNWKYAMVMDYYPMSLDNFIISRTGTTDKLYVKIVVKSLAQAISYVHSHEIVHLDIKPGNFVHEVGDVNKWRLIDFEAARVNGEEDVDSSTLRYASPEIINAATLHTSIKADTSMDMWSLGCTMYEVYTGSPLFPNEQEANDKLFEAYDTKHLELPLDNVEDIQARHVLEKLLVINPMKRASVGEILRGAYFHGGADSIQIYNLQSESEKIINILNQRS</sequence>
<feature type="domain" description="Protein kinase" evidence="4">
    <location>
        <begin position="479"/>
        <end position="740"/>
    </location>
</feature>
<dbReference type="AlphaFoldDB" id="A0A9N9EWG9"/>
<dbReference type="PANTHER" id="PTHR44167">
    <property type="entry name" value="OVARIAN-SPECIFIC SERINE/THREONINE-PROTEIN KINASE LOK-RELATED"/>
    <property type="match status" value="1"/>
</dbReference>
<evidence type="ECO:0000259" key="4">
    <source>
        <dbReference type="PROSITE" id="PS50011"/>
    </source>
</evidence>
<feature type="transmembrane region" description="Helical" evidence="2">
    <location>
        <begin position="320"/>
        <end position="340"/>
    </location>
</feature>
<dbReference type="PANTHER" id="PTHR44167:SF30">
    <property type="entry name" value="PHOSPHORYLASE KINASE"/>
    <property type="match status" value="1"/>
</dbReference>
<dbReference type="OrthoDB" id="45365at2759"/>
<accession>A0A9N9EWG9</accession>
<feature type="region of interest" description="Disordered" evidence="1">
    <location>
        <begin position="346"/>
        <end position="374"/>
    </location>
</feature>
<feature type="signal peptide" evidence="3">
    <location>
        <begin position="1"/>
        <end position="32"/>
    </location>
</feature>